<dbReference type="PANTHER" id="PTHR23509:SF10">
    <property type="entry name" value="LD21067P"/>
    <property type="match status" value="1"/>
</dbReference>
<evidence type="ECO:0000256" key="1">
    <source>
        <dbReference type="SAM" id="MobiDB-lite"/>
    </source>
</evidence>
<dbReference type="GO" id="GO:0046872">
    <property type="term" value="F:metal ion binding"/>
    <property type="evidence" value="ECO:0007669"/>
    <property type="project" value="InterPro"/>
</dbReference>
<sequence length="984" mass="108241">MDRLFGTSESTATTDTTSSSNINRSSSQRRARSKSPLPRQNADGSGNSVSKAVTDHVVGSTRRISPKDYPEDCPAVLARWHYAVDNPKRKPFQKSPDLKNPPKPPVKFVPFGEQDSKRIETAFLELSERDDAKTALEAEKPWTSRRKDSDDESSTAEKSVEEEEVTVMVNEDYLFDVHIRARELASAYWEGPVYSVLRGTWFRDEGSSLRPLEEKLSDQVERGYIKFKPYRQKTPTIPPTAAAGPSTTTTTTPATAPPTSSNNDSSKLNVPTIETTQADVPPPTGPAQQSWPLLGPWLNSFVVYSDATTAWLMTDDIYGKISSTLFQRMTSGQNLGGIKLVRGWVDKAPIPKPVPGGPGGAASVAGSRPVTPTPGKQGGSKRSSMIIDPKKNVSPKAVVKDDEPQTGAQAGRIALERKMSNLLGMGDDGRLVVDDPEKVMEDEMKEDYKNSDENENDREVEHLILVTHGIGQRLSLRMESINFIHDVNVFRKTLKDVYGASPDIQQLNAELENAPKNCRIQVLPVCWRHLLNFPKEALRANRLNSGYATNLSHTDLEHDIGDPDDDSIYESYPALDDITVEGVPAVRSLITDLALDILLYQSAYREHIGRIVVRESNRIYELWKTRNPGWNGRVSLCGHSLGSAIYFDILCREGFRGKQVGSGLKFKCDSFFAFGSPIGLFQMLEGKSIAARTPMSKSLMMMDDHGEGQDILTPPEARNDYFGSFGGDLNFGGGGVGGFGSGVLDINVSSPLCGQLFNIFHPTDPISYRMEPLVTKAMSEIKPQNLPYTKKTLLGNQLAGLSGIGQSITSLWSNFSAGVASSILNRSLGFTGEHAISSDKRKSVSSLDIETWYDEGEEMEHRPTLIDGELETLYAGFQRSRGKDEGDEGEGEGAKTEAERRAEEKAKRLKSEERKVRALNRTGRIDFSVQEGAFDISLIASIASHLSYWSDEDVNSFILSQLLSNRRKNSVAKAPQTGTVAGSI</sequence>
<dbReference type="InterPro" id="IPR004177">
    <property type="entry name" value="DDHD_dom"/>
</dbReference>
<feature type="domain" description="DDHD" evidence="2">
    <location>
        <begin position="664"/>
        <end position="964"/>
    </location>
</feature>
<dbReference type="Proteomes" id="UP001370758">
    <property type="component" value="Unassembled WGS sequence"/>
</dbReference>
<dbReference type="AlphaFoldDB" id="A0AAV9W987"/>
<feature type="compositionally biased region" description="Polar residues" evidence="1">
    <location>
        <begin position="42"/>
        <end position="51"/>
    </location>
</feature>
<evidence type="ECO:0000313" key="3">
    <source>
        <dbReference type="EMBL" id="KAK6503290.1"/>
    </source>
</evidence>
<dbReference type="InterPro" id="IPR058055">
    <property type="entry name" value="PA-PLA1"/>
</dbReference>
<organism evidence="3 4">
    <name type="scientific">Arthrobotrys musiformis</name>
    <dbReference type="NCBI Taxonomy" id="47236"/>
    <lineage>
        <taxon>Eukaryota</taxon>
        <taxon>Fungi</taxon>
        <taxon>Dikarya</taxon>
        <taxon>Ascomycota</taxon>
        <taxon>Pezizomycotina</taxon>
        <taxon>Orbiliomycetes</taxon>
        <taxon>Orbiliales</taxon>
        <taxon>Orbiliaceae</taxon>
        <taxon>Arthrobotrys</taxon>
    </lineage>
</organism>
<gene>
    <name evidence="3" type="ORF">TWF481_008317</name>
</gene>
<dbReference type="EMBL" id="JAVHJL010000005">
    <property type="protein sequence ID" value="KAK6503290.1"/>
    <property type="molecule type" value="Genomic_DNA"/>
</dbReference>
<comment type="caution">
    <text evidence="3">The sequence shown here is derived from an EMBL/GenBank/DDBJ whole genome shotgun (WGS) entry which is preliminary data.</text>
</comment>
<dbReference type="InterPro" id="IPR057826">
    <property type="entry name" value="WWE_C20G8.02"/>
</dbReference>
<feature type="compositionally biased region" description="Low complexity" evidence="1">
    <location>
        <begin position="239"/>
        <end position="261"/>
    </location>
</feature>
<reference evidence="3 4" key="1">
    <citation type="submission" date="2023-08" db="EMBL/GenBank/DDBJ databases">
        <authorList>
            <person name="Palmer J.M."/>
        </authorList>
    </citation>
    <scope>NUCLEOTIDE SEQUENCE [LARGE SCALE GENOMIC DNA]</scope>
    <source>
        <strain evidence="3 4">TWF481</strain>
    </source>
</reference>
<dbReference type="GO" id="GO:0004620">
    <property type="term" value="F:phospholipase activity"/>
    <property type="evidence" value="ECO:0007669"/>
    <property type="project" value="TreeGrafter"/>
</dbReference>
<evidence type="ECO:0000313" key="4">
    <source>
        <dbReference type="Proteomes" id="UP001370758"/>
    </source>
</evidence>
<dbReference type="PANTHER" id="PTHR23509">
    <property type="entry name" value="PA-PL1 PHOSPHOLIPASE FAMILY"/>
    <property type="match status" value="1"/>
</dbReference>
<feature type="region of interest" description="Disordered" evidence="1">
    <location>
        <begin position="879"/>
        <end position="912"/>
    </location>
</feature>
<dbReference type="GO" id="GO:0005737">
    <property type="term" value="C:cytoplasm"/>
    <property type="evidence" value="ECO:0007669"/>
    <property type="project" value="TreeGrafter"/>
</dbReference>
<dbReference type="SMART" id="SM01127">
    <property type="entry name" value="DDHD"/>
    <property type="match status" value="1"/>
</dbReference>
<feature type="region of interest" description="Disordered" evidence="1">
    <location>
        <begin position="1"/>
        <end position="71"/>
    </location>
</feature>
<feature type="compositionally biased region" description="Basic and acidic residues" evidence="1">
    <location>
        <begin position="134"/>
        <end position="149"/>
    </location>
</feature>
<feature type="region of interest" description="Disordered" evidence="1">
    <location>
        <begin position="352"/>
        <end position="410"/>
    </location>
</feature>
<keyword evidence="4" id="KW-1185">Reference proteome</keyword>
<feature type="region of interest" description="Disordered" evidence="1">
    <location>
        <begin position="134"/>
        <end position="163"/>
    </location>
</feature>
<evidence type="ECO:0000259" key="2">
    <source>
        <dbReference type="PROSITE" id="PS51043"/>
    </source>
</evidence>
<feature type="compositionally biased region" description="Basic and acidic residues" evidence="1">
    <location>
        <begin position="892"/>
        <end position="912"/>
    </location>
</feature>
<dbReference type="InterPro" id="IPR055555">
    <property type="entry name" value="PA-PLA1_DUF7131"/>
</dbReference>
<feature type="region of interest" description="Disordered" evidence="1">
    <location>
        <begin position="231"/>
        <end position="269"/>
    </location>
</feature>
<accession>A0AAV9W987</accession>
<proteinExistence type="predicted"/>
<protein>
    <recommendedName>
        <fullName evidence="2">DDHD domain-containing protein</fullName>
    </recommendedName>
</protein>
<dbReference type="Pfam" id="PF23465">
    <property type="entry name" value="DUF7131"/>
    <property type="match status" value="1"/>
</dbReference>
<feature type="region of interest" description="Disordered" evidence="1">
    <location>
        <begin position="85"/>
        <end position="110"/>
    </location>
</feature>
<dbReference type="PROSITE" id="PS51043">
    <property type="entry name" value="DDHD"/>
    <property type="match status" value="1"/>
</dbReference>
<dbReference type="Pfam" id="PF23463">
    <property type="entry name" value="WWE_2"/>
    <property type="match status" value="1"/>
</dbReference>
<dbReference type="Pfam" id="PF02862">
    <property type="entry name" value="DDHD"/>
    <property type="match status" value="1"/>
</dbReference>
<feature type="compositionally biased region" description="Acidic residues" evidence="1">
    <location>
        <begin position="150"/>
        <end position="163"/>
    </location>
</feature>
<feature type="compositionally biased region" description="Low complexity" evidence="1">
    <location>
        <begin position="7"/>
        <end position="26"/>
    </location>
</feature>
<name>A0AAV9W987_9PEZI</name>